<keyword evidence="1" id="KW-0238">DNA-binding</keyword>
<dbReference type="PROSITE" id="PS50943">
    <property type="entry name" value="HTH_CROC1"/>
    <property type="match status" value="1"/>
</dbReference>
<evidence type="ECO:0000313" key="3">
    <source>
        <dbReference type="EMBL" id="XBS54741.1"/>
    </source>
</evidence>
<dbReference type="SMART" id="SM00530">
    <property type="entry name" value="HTH_XRE"/>
    <property type="match status" value="1"/>
</dbReference>
<proteinExistence type="predicted"/>
<protein>
    <submittedName>
        <fullName evidence="3">Helix-turn-helix transcriptional regulator</fullName>
    </submittedName>
</protein>
<accession>A0AAU7PSN4</accession>
<evidence type="ECO:0000256" key="1">
    <source>
        <dbReference type="ARBA" id="ARBA00023125"/>
    </source>
</evidence>
<dbReference type="Gene3D" id="1.10.260.40">
    <property type="entry name" value="lambda repressor-like DNA-binding domains"/>
    <property type="match status" value="1"/>
</dbReference>
<dbReference type="CDD" id="cd00093">
    <property type="entry name" value="HTH_XRE"/>
    <property type="match status" value="1"/>
</dbReference>
<dbReference type="InterPro" id="IPR010982">
    <property type="entry name" value="Lambda_DNA-bd_dom_sf"/>
</dbReference>
<dbReference type="AlphaFoldDB" id="A0AAU7PSN4"/>
<organism evidence="3">
    <name type="scientific">Lacrimispora sp. BS-2</name>
    <dbReference type="NCBI Taxonomy" id="3151850"/>
    <lineage>
        <taxon>Bacteria</taxon>
        <taxon>Bacillati</taxon>
        <taxon>Bacillota</taxon>
        <taxon>Clostridia</taxon>
        <taxon>Lachnospirales</taxon>
        <taxon>Lachnospiraceae</taxon>
        <taxon>Lacrimispora</taxon>
    </lineage>
</organism>
<dbReference type="GO" id="GO:0003677">
    <property type="term" value="F:DNA binding"/>
    <property type="evidence" value="ECO:0007669"/>
    <property type="project" value="UniProtKB-KW"/>
</dbReference>
<dbReference type="SUPFAM" id="SSF47413">
    <property type="entry name" value="lambda repressor-like DNA-binding domains"/>
    <property type="match status" value="1"/>
</dbReference>
<dbReference type="Pfam" id="PF01381">
    <property type="entry name" value="HTH_3"/>
    <property type="match status" value="1"/>
</dbReference>
<dbReference type="InterPro" id="IPR001387">
    <property type="entry name" value="Cro/C1-type_HTH"/>
</dbReference>
<reference evidence="3" key="1">
    <citation type="submission" date="2024-06" db="EMBL/GenBank/DDBJ databases">
        <title>Lacrimispora cavernae sp. nov., a novel anaerobe isolated from bat guano pile inside a cave.</title>
        <authorList>
            <person name="Miller S.L."/>
            <person name="Lu N."/>
            <person name="King J."/>
            <person name="Sankaranarayanan K."/>
            <person name="Lawson P.A."/>
        </authorList>
    </citation>
    <scope>NUCLEOTIDE SEQUENCE</scope>
    <source>
        <strain evidence="3">BS-2</strain>
    </source>
</reference>
<dbReference type="RefSeq" id="WP_349947432.1">
    <property type="nucleotide sequence ID" value="NZ_CP157940.1"/>
</dbReference>
<gene>
    <name evidence="3" type="ORF">ABFV83_02820</name>
</gene>
<evidence type="ECO:0000259" key="2">
    <source>
        <dbReference type="PROSITE" id="PS50943"/>
    </source>
</evidence>
<name>A0AAU7PSN4_9FIRM</name>
<dbReference type="EMBL" id="CP157940">
    <property type="protein sequence ID" value="XBS54741.1"/>
    <property type="molecule type" value="Genomic_DNA"/>
</dbReference>
<feature type="domain" description="HTH cro/C1-type" evidence="2">
    <location>
        <begin position="13"/>
        <end position="67"/>
    </location>
</feature>
<dbReference type="PANTHER" id="PTHR46558">
    <property type="entry name" value="TRACRIPTIONAL REGULATORY PROTEIN-RELATED-RELATED"/>
    <property type="match status" value="1"/>
</dbReference>
<dbReference type="PANTHER" id="PTHR46558:SF4">
    <property type="entry name" value="DNA-BIDING PHAGE PROTEIN"/>
    <property type="match status" value="1"/>
</dbReference>
<sequence length="111" mass="12636">MVHSNTDILSDVIKAARAKSGLTVEELAEKVDITERYVYRIENENKKPSFDVLLRLVRVLAISPDLIFYPEKPSKESEIENLTRMLLSCDDRSMEIIKATIKAALDSQPKE</sequence>